<dbReference type="EMBL" id="JMIB01000021">
    <property type="protein sequence ID" value="KDM91482.1"/>
    <property type="molecule type" value="Genomic_DNA"/>
</dbReference>
<dbReference type="PRINTS" id="PR01299">
    <property type="entry name" value="PYOCIN"/>
</dbReference>
<gene>
    <name evidence="3" type="ORF">EA58_10675</name>
</gene>
<name>A0A066RUU1_9GAMM</name>
<comment type="caution">
    <text evidence="3">The sequence shown here is derived from an EMBL/GenBank/DDBJ whole genome shotgun (WGS) entry which is preliminary data.</text>
</comment>
<dbReference type="Gene3D" id="1.10.1200.20">
    <property type="entry name" value="Colicin E immunity protein"/>
    <property type="match status" value="1"/>
</dbReference>
<proteinExistence type="inferred from homology"/>
<keyword evidence="4" id="KW-1185">Reference proteome</keyword>
<dbReference type="STRING" id="1654360.EA58_10675"/>
<organism evidence="3 4">
    <name type="scientific">Photobacterium galatheae</name>
    <dbReference type="NCBI Taxonomy" id="1654360"/>
    <lineage>
        <taxon>Bacteria</taxon>
        <taxon>Pseudomonadati</taxon>
        <taxon>Pseudomonadota</taxon>
        <taxon>Gammaproteobacteria</taxon>
        <taxon>Vibrionales</taxon>
        <taxon>Vibrionaceae</taxon>
        <taxon>Photobacterium</taxon>
    </lineage>
</organism>
<evidence type="ECO:0000256" key="1">
    <source>
        <dbReference type="ARBA" id="ARBA00009346"/>
    </source>
</evidence>
<evidence type="ECO:0000256" key="2">
    <source>
        <dbReference type="ARBA" id="ARBA00023025"/>
    </source>
</evidence>
<comment type="similarity">
    <text evidence="1">Belongs to the colicins ColE2/ColE8/ColE9 and pyocins S1/S2 family.</text>
</comment>
<accession>A0A066RUU1</accession>
<dbReference type="CDD" id="cd16363">
    <property type="entry name" value="Col_Im_like"/>
    <property type="match status" value="1"/>
</dbReference>
<dbReference type="InterPro" id="IPR035900">
    <property type="entry name" value="Colicin_E_sf"/>
</dbReference>
<dbReference type="GO" id="GO:0030153">
    <property type="term" value="P:bacteriocin immunity"/>
    <property type="evidence" value="ECO:0007669"/>
    <property type="project" value="UniProtKB-KW"/>
</dbReference>
<evidence type="ECO:0000313" key="4">
    <source>
        <dbReference type="Proteomes" id="UP000027192"/>
    </source>
</evidence>
<evidence type="ECO:0000313" key="3">
    <source>
        <dbReference type="EMBL" id="KDM91482.1"/>
    </source>
</evidence>
<dbReference type="GO" id="GO:0015643">
    <property type="term" value="F:toxic substance binding"/>
    <property type="evidence" value="ECO:0007669"/>
    <property type="project" value="InterPro"/>
</dbReference>
<evidence type="ECO:0008006" key="5">
    <source>
        <dbReference type="Google" id="ProtNLM"/>
    </source>
</evidence>
<dbReference type="AlphaFoldDB" id="A0A066RUU1"/>
<keyword evidence="2" id="KW-0079">Bacteriocin immunity</keyword>
<dbReference type="SUPFAM" id="SSF47345">
    <property type="entry name" value="Colicin E immunity proteins"/>
    <property type="match status" value="1"/>
</dbReference>
<protein>
    <recommendedName>
        <fullName evidence="5">Bacteriocin immunity protein</fullName>
    </recommendedName>
</protein>
<sequence length="90" mass="10344">MQILKHFDKDTLSEYTRSDFIELLARICRADASTEAELNKFVDHFEKIAQHPDGSDLIDYPESSADGTPERITEIVQQWRQSQGLPCFKA</sequence>
<dbReference type="Proteomes" id="UP000027192">
    <property type="component" value="Unassembled WGS sequence"/>
</dbReference>
<dbReference type="InterPro" id="IPR000290">
    <property type="entry name" value="Colicin_pyocin"/>
</dbReference>
<dbReference type="OrthoDB" id="6810874at2"/>
<dbReference type="Pfam" id="PF01320">
    <property type="entry name" value="Colicin_Pyocin"/>
    <property type="match status" value="1"/>
</dbReference>
<reference evidence="3 4" key="1">
    <citation type="submission" date="2014-04" db="EMBL/GenBank/DDBJ databases">
        <title>Draft genome sequence of Photobacterium halotolerans S2753: a solonamide, ngercheumicin and holomycin producer.</title>
        <authorList>
            <person name="Machado H.R."/>
            <person name="Gram L."/>
        </authorList>
    </citation>
    <scope>NUCLEOTIDE SEQUENCE [LARGE SCALE GENOMIC DNA]</scope>
    <source>
        <strain evidence="3 4">S2753</strain>
    </source>
</reference>